<sequence length="145" mass="16471">MAAARRQWEEVSVLVRSIDRRVPSAWVAKEFKYRRHLQYEPEAFALAEDHHLIRFQSVADCEGVLLGGPWFVAGQLLAVEPWVPGFVPGVKQVRRVVAWLRLPGLRMEFWSPGMLRAIVSEAGKPMAADEFTSRIRQIQGGTGCW</sequence>
<feature type="domain" description="DUF4283" evidence="1">
    <location>
        <begin position="46"/>
        <end position="88"/>
    </location>
</feature>
<dbReference type="Proteomes" id="UP000797356">
    <property type="component" value="Chromosome 13"/>
</dbReference>
<name>A0A8K0ITN7_COCNU</name>
<keyword evidence="3" id="KW-1185">Reference proteome</keyword>
<dbReference type="Pfam" id="PF14111">
    <property type="entry name" value="DUF4283"/>
    <property type="match status" value="1"/>
</dbReference>
<accession>A0A8K0ITN7</accession>
<dbReference type="AlphaFoldDB" id="A0A8K0ITN7"/>
<organism evidence="2 3">
    <name type="scientific">Cocos nucifera</name>
    <name type="common">Coconut palm</name>
    <dbReference type="NCBI Taxonomy" id="13894"/>
    <lineage>
        <taxon>Eukaryota</taxon>
        <taxon>Viridiplantae</taxon>
        <taxon>Streptophyta</taxon>
        <taxon>Embryophyta</taxon>
        <taxon>Tracheophyta</taxon>
        <taxon>Spermatophyta</taxon>
        <taxon>Magnoliopsida</taxon>
        <taxon>Liliopsida</taxon>
        <taxon>Arecaceae</taxon>
        <taxon>Arecoideae</taxon>
        <taxon>Cocoseae</taxon>
        <taxon>Attaleinae</taxon>
        <taxon>Cocos</taxon>
    </lineage>
</organism>
<dbReference type="PANTHER" id="PTHR31286:SF180">
    <property type="entry name" value="OS10G0362600 PROTEIN"/>
    <property type="match status" value="1"/>
</dbReference>
<reference evidence="2" key="2">
    <citation type="submission" date="2019-07" db="EMBL/GenBank/DDBJ databases">
        <authorList>
            <person name="Yang Y."/>
            <person name="Bocs S."/>
            <person name="Baudouin L."/>
        </authorList>
    </citation>
    <scope>NUCLEOTIDE SEQUENCE</scope>
    <source>
        <tissue evidence="2">Spear leaf of Hainan Tall coconut</tissue>
    </source>
</reference>
<evidence type="ECO:0000259" key="1">
    <source>
        <dbReference type="Pfam" id="PF14111"/>
    </source>
</evidence>
<dbReference type="EMBL" id="CM017884">
    <property type="protein sequence ID" value="KAG1366896.1"/>
    <property type="molecule type" value="Genomic_DNA"/>
</dbReference>
<comment type="caution">
    <text evidence="2">The sequence shown here is derived from an EMBL/GenBank/DDBJ whole genome shotgun (WGS) entry which is preliminary data.</text>
</comment>
<dbReference type="PANTHER" id="PTHR31286">
    <property type="entry name" value="GLYCINE-RICH CELL WALL STRUCTURAL PROTEIN 1.8-LIKE"/>
    <property type="match status" value="1"/>
</dbReference>
<reference evidence="2" key="1">
    <citation type="journal article" date="2017" name="Gigascience">
        <title>The genome draft of coconut (Cocos nucifera).</title>
        <authorList>
            <person name="Xiao Y."/>
            <person name="Xu P."/>
            <person name="Fan H."/>
            <person name="Baudouin L."/>
            <person name="Xia W."/>
            <person name="Bocs S."/>
            <person name="Xu J."/>
            <person name="Li Q."/>
            <person name="Guo A."/>
            <person name="Zhou L."/>
            <person name="Li J."/>
            <person name="Wu Y."/>
            <person name="Ma Z."/>
            <person name="Armero A."/>
            <person name="Issali A.E."/>
            <person name="Liu N."/>
            <person name="Peng M."/>
            <person name="Yang Y."/>
        </authorList>
    </citation>
    <scope>NUCLEOTIDE SEQUENCE</scope>
    <source>
        <tissue evidence="2">Spear leaf of Hainan Tall coconut</tissue>
    </source>
</reference>
<proteinExistence type="predicted"/>
<dbReference type="InterPro" id="IPR025558">
    <property type="entry name" value="DUF4283"/>
</dbReference>
<dbReference type="InterPro" id="IPR040256">
    <property type="entry name" value="At4g02000-like"/>
</dbReference>
<dbReference type="OrthoDB" id="1001863at2759"/>
<evidence type="ECO:0000313" key="3">
    <source>
        <dbReference type="Proteomes" id="UP000797356"/>
    </source>
</evidence>
<evidence type="ECO:0000313" key="2">
    <source>
        <dbReference type="EMBL" id="KAG1366896.1"/>
    </source>
</evidence>
<gene>
    <name evidence="2" type="ORF">COCNU_13G006860</name>
</gene>
<protein>
    <recommendedName>
        <fullName evidence="1">DUF4283 domain-containing protein</fullName>
    </recommendedName>
</protein>